<feature type="transmembrane region" description="Helical" evidence="1">
    <location>
        <begin position="12"/>
        <end position="31"/>
    </location>
</feature>
<gene>
    <name evidence="2" type="ORF">HHL25_12365</name>
</gene>
<dbReference type="AlphaFoldDB" id="A0A7Y0FVZ0"/>
<keyword evidence="3" id="KW-1185">Reference proteome</keyword>
<feature type="transmembrane region" description="Helical" evidence="1">
    <location>
        <begin position="76"/>
        <end position="97"/>
    </location>
</feature>
<feature type="transmembrane region" description="Helical" evidence="1">
    <location>
        <begin position="134"/>
        <end position="150"/>
    </location>
</feature>
<dbReference type="Proteomes" id="UP000541470">
    <property type="component" value="Unassembled WGS sequence"/>
</dbReference>
<feature type="transmembrane region" description="Helical" evidence="1">
    <location>
        <begin position="103"/>
        <end position="122"/>
    </location>
</feature>
<comment type="caution">
    <text evidence="2">The sequence shown here is derived from an EMBL/GenBank/DDBJ whole genome shotgun (WGS) entry which is preliminary data.</text>
</comment>
<evidence type="ECO:0000313" key="2">
    <source>
        <dbReference type="EMBL" id="NML74922.1"/>
    </source>
</evidence>
<dbReference type="RefSeq" id="WP_169590860.1">
    <property type="nucleotide sequence ID" value="NZ_JABBGK010000002.1"/>
</dbReference>
<dbReference type="EMBL" id="JABBGK010000002">
    <property type="protein sequence ID" value="NML74922.1"/>
    <property type="molecule type" value="Genomic_DNA"/>
</dbReference>
<evidence type="ECO:0000313" key="3">
    <source>
        <dbReference type="Proteomes" id="UP000541470"/>
    </source>
</evidence>
<sequence>MIGSFFLRQRNGRVLGATYFLATSLLLANLLRDILVGGNSWKQADWLVNSEEVFVRRGLFGSGLLRLSDLLAIKPLLLIGALQAILMLALIGATIVAARRSGLTDRVLLLLLSPGFFVLFWAADPQGSLRKEMIVYLALATLALAATGVWKRALAIPLSIVLMGVAVLAHEGMIFFLPAFLAALHFTFADEREGGPGLRWKIGLYLAISVALAIPFLVNLTATRLSDVAPVCEPLLRRGFPVQFCDGSVEALTHALGYEMGLSAEIVAANGLLWLAPSVLFAFAGLATYLADGRNTNWRLAALLLVIGLPFLPLYVVAIDWGRWLDFHVTSATFVLLIMRASGHAPEPARSLDERLRKLLILGSLVFGFSHMGADARQGGFLAKIFNAMIGFFVRA</sequence>
<feature type="transmembrane region" description="Helical" evidence="1">
    <location>
        <begin position="156"/>
        <end position="181"/>
    </location>
</feature>
<accession>A0A7Y0FVZ0</accession>
<evidence type="ECO:0000256" key="1">
    <source>
        <dbReference type="SAM" id="Phobius"/>
    </source>
</evidence>
<keyword evidence="1" id="KW-1133">Transmembrane helix</keyword>
<protein>
    <submittedName>
        <fullName evidence="2">Uncharacterized protein</fullName>
    </submittedName>
</protein>
<feature type="transmembrane region" description="Helical" evidence="1">
    <location>
        <begin position="272"/>
        <end position="291"/>
    </location>
</feature>
<reference evidence="2 3" key="1">
    <citation type="submission" date="2020-04" db="EMBL/GenBank/DDBJ databases">
        <title>Rhizobium sp. S-51 isolated from soil.</title>
        <authorList>
            <person name="Dahal R.H."/>
        </authorList>
    </citation>
    <scope>NUCLEOTIDE SEQUENCE [LARGE SCALE GENOMIC DNA]</scope>
    <source>
        <strain evidence="2 3">S-51</strain>
    </source>
</reference>
<feature type="transmembrane region" description="Helical" evidence="1">
    <location>
        <begin position="298"/>
        <end position="318"/>
    </location>
</feature>
<name>A0A7Y0FVZ0_9HYPH</name>
<keyword evidence="1" id="KW-0472">Membrane</keyword>
<feature type="transmembrane region" description="Helical" evidence="1">
    <location>
        <begin position="202"/>
        <end position="220"/>
    </location>
</feature>
<organism evidence="2 3">
    <name type="scientific">Rhizobium terricola</name>
    <dbReference type="NCBI Taxonomy" id="2728849"/>
    <lineage>
        <taxon>Bacteria</taxon>
        <taxon>Pseudomonadati</taxon>
        <taxon>Pseudomonadota</taxon>
        <taxon>Alphaproteobacteria</taxon>
        <taxon>Hyphomicrobiales</taxon>
        <taxon>Rhizobiaceae</taxon>
        <taxon>Rhizobium/Agrobacterium group</taxon>
        <taxon>Rhizobium</taxon>
    </lineage>
</organism>
<proteinExistence type="predicted"/>
<keyword evidence="1" id="KW-0812">Transmembrane</keyword>